<evidence type="ECO:0008006" key="4">
    <source>
        <dbReference type="Google" id="ProtNLM"/>
    </source>
</evidence>
<keyword evidence="1" id="KW-0732">Signal</keyword>
<dbReference type="EMBL" id="JAEQNA010000011">
    <property type="protein sequence ID" value="MBL0423050.1"/>
    <property type="molecule type" value="Genomic_DNA"/>
</dbReference>
<name>A0A937D5T7_9BURK</name>
<keyword evidence="3" id="KW-1185">Reference proteome</keyword>
<evidence type="ECO:0000256" key="1">
    <source>
        <dbReference type="SAM" id="SignalP"/>
    </source>
</evidence>
<dbReference type="RefSeq" id="WP_201686189.1">
    <property type="nucleotide sequence ID" value="NZ_JAEQNA010000011.1"/>
</dbReference>
<evidence type="ECO:0000313" key="3">
    <source>
        <dbReference type="Proteomes" id="UP000613011"/>
    </source>
</evidence>
<gene>
    <name evidence="2" type="ORF">JI739_22120</name>
</gene>
<dbReference type="Proteomes" id="UP000613011">
    <property type="component" value="Unassembled WGS sequence"/>
</dbReference>
<evidence type="ECO:0000313" key="2">
    <source>
        <dbReference type="EMBL" id="MBL0423050.1"/>
    </source>
</evidence>
<proteinExistence type="predicted"/>
<dbReference type="AlphaFoldDB" id="A0A937D5T7"/>
<comment type="caution">
    <text evidence="2">The sequence shown here is derived from an EMBL/GenBank/DDBJ whole genome shotgun (WGS) entry which is preliminary data.</text>
</comment>
<protein>
    <recommendedName>
        <fullName evidence="4">Protease inhibitor Inh</fullName>
    </recommendedName>
</protein>
<reference evidence="2" key="1">
    <citation type="submission" date="2021-01" db="EMBL/GenBank/DDBJ databases">
        <title>Ramlibacter sp. strain AW1 16S ribosomal RNA gene Genome sequencing and assembly.</title>
        <authorList>
            <person name="Kang M."/>
        </authorList>
    </citation>
    <scope>NUCLEOTIDE SEQUENCE</scope>
    <source>
        <strain evidence="2">AW1</strain>
    </source>
</reference>
<accession>A0A937D5T7</accession>
<feature type="chain" id="PRO_5036841111" description="Protease inhibitor Inh" evidence="1">
    <location>
        <begin position="22"/>
        <end position="135"/>
    </location>
</feature>
<feature type="signal peptide" evidence="1">
    <location>
        <begin position="1"/>
        <end position="21"/>
    </location>
</feature>
<sequence>MKMKMKSMLCVLLALPVAAWSQGPAEALQGRWSGMWSSKSTSASGDLELRFASTEGNPFSGQIRQTRPDNANWRCSEQLDPIEVRRSGESFTFDYSPGGRCAKASHAFRLQDGKLLGVYRLPTGAESEYVLTKQP</sequence>
<organism evidence="2 3">
    <name type="scientific">Ramlibacter aurantiacus</name>
    <dbReference type="NCBI Taxonomy" id="2801330"/>
    <lineage>
        <taxon>Bacteria</taxon>
        <taxon>Pseudomonadati</taxon>
        <taxon>Pseudomonadota</taxon>
        <taxon>Betaproteobacteria</taxon>
        <taxon>Burkholderiales</taxon>
        <taxon>Comamonadaceae</taxon>
        <taxon>Ramlibacter</taxon>
    </lineage>
</organism>